<dbReference type="SUPFAM" id="SSF51735">
    <property type="entry name" value="NAD(P)-binding Rossmann-fold domains"/>
    <property type="match status" value="1"/>
</dbReference>
<gene>
    <name evidence="2" type="ORF">EJD98_06015</name>
</gene>
<feature type="compositionally biased region" description="Pro residues" evidence="1">
    <location>
        <begin position="132"/>
        <end position="146"/>
    </location>
</feature>
<organism evidence="2 3">
    <name type="scientific">Mycolicibacterium peregrinum</name>
    <name type="common">Mycobacterium peregrinum</name>
    <dbReference type="NCBI Taxonomy" id="43304"/>
    <lineage>
        <taxon>Bacteria</taxon>
        <taxon>Bacillati</taxon>
        <taxon>Actinomycetota</taxon>
        <taxon>Actinomycetes</taxon>
        <taxon>Mycobacteriales</taxon>
        <taxon>Mycobacteriaceae</taxon>
        <taxon>Mycolicibacterium</taxon>
    </lineage>
</organism>
<dbReference type="InterPro" id="IPR036291">
    <property type="entry name" value="NAD(P)-bd_dom_sf"/>
</dbReference>
<sequence>MPDLRTHRYRVAQWATGTIGTHALRSIIEHPHLELTAVHVFGTDKVGTDAGELCGLNPTGIWATHSIEAILDAAPDCVLYMPAAPDAEQLCRLLAAGICRPVSVRRCGWWPTRSGCRWTRCTPSASGRSRPRTPPSGPGISPPEPSPRNESPCQASARATAPAIPGRPQIVATMTD</sequence>
<evidence type="ECO:0000256" key="1">
    <source>
        <dbReference type="SAM" id="MobiDB-lite"/>
    </source>
</evidence>
<dbReference type="Gene3D" id="3.40.50.720">
    <property type="entry name" value="NAD(P)-binding Rossmann-like Domain"/>
    <property type="match status" value="1"/>
</dbReference>
<dbReference type="RefSeq" id="WP_135359062.1">
    <property type="nucleotide sequence ID" value="NZ_RWJZ01000001.1"/>
</dbReference>
<reference evidence="2 3" key="1">
    <citation type="submission" date="2018-12" db="EMBL/GenBank/DDBJ databases">
        <title>Draft genome sequences of Mycolicibacterium peregrinum isolated from a pig with lymphadenitis and from soil on the same Japanese pig farm.</title>
        <authorList>
            <person name="Komatsu T."/>
            <person name="Ohya K."/>
            <person name="Sawai K."/>
            <person name="Odoi J.O."/>
            <person name="Otsu K."/>
            <person name="Ota A."/>
            <person name="Ito T."/>
            <person name="Kawai M."/>
            <person name="Maruyama F."/>
        </authorList>
    </citation>
    <scope>NUCLEOTIDE SEQUENCE [LARGE SCALE GENOMIC DNA]</scope>
    <source>
        <strain evidence="2 3">138</strain>
    </source>
</reference>
<accession>A0A4Z0I1S8</accession>
<evidence type="ECO:0000313" key="2">
    <source>
        <dbReference type="EMBL" id="TGB45045.1"/>
    </source>
</evidence>
<protein>
    <submittedName>
        <fullName evidence="2">Uncharacterized protein</fullName>
    </submittedName>
</protein>
<proteinExistence type="predicted"/>
<keyword evidence="3" id="KW-1185">Reference proteome</keyword>
<dbReference type="Proteomes" id="UP000297792">
    <property type="component" value="Unassembled WGS sequence"/>
</dbReference>
<dbReference type="AlphaFoldDB" id="A0A4Z0I1S8"/>
<comment type="caution">
    <text evidence="2">The sequence shown here is derived from an EMBL/GenBank/DDBJ whole genome shotgun (WGS) entry which is preliminary data.</text>
</comment>
<name>A0A4Z0I1S8_MYCPR</name>
<dbReference type="EMBL" id="RWKA01000003">
    <property type="protein sequence ID" value="TGB45045.1"/>
    <property type="molecule type" value="Genomic_DNA"/>
</dbReference>
<feature type="region of interest" description="Disordered" evidence="1">
    <location>
        <begin position="121"/>
        <end position="176"/>
    </location>
</feature>
<evidence type="ECO:0000313" key="3">
    <source>
        <dbReference type="Proteomes" id="UP000297792"/>
    </source>
</evidence>